<dbReference type="Proteomes" id="UP001407405">
    <property type="component" value="Unassembled WGS sequence"/>
</dbReference>
<sequence>MKIEVKAQEPKKPVWKVFLLVVVLVMGVNTAVVLTNQMPGGYGGLAGLLLIITLAFYSSRLMNRKLATYTYRFDGSELQVERRLGRRDKPLIEIPIHQVEWVRPLAEIQPQLPRMKRARKTMYYACRVKGDDVYLLQFYEGTRRYRMLFQPGEQLAKALNKGIKKKA</sequence>
<evidence type="ECO:0000256" key="1">
    <source>
        <dbReference type="SAM" id="Phobius"/>
    </source>
</evidence>
<protein>
    <recommendedName>
        <fullName evidence="4">Photosystem I assembly protein Ycf4</fullName>
    </recommendedName>
</protein>
<keyword evidence="3" id="KW-1185">Reference proteome</keyword>
<organism evidence="2 3">
    <name type="scientific">Anoxynatronum sibiricum</name>
    <dbReference type="NCBI Taxonomy" id="210623"/>
    <lineage>
        <taxon>Bacteria</taxon>
        <taxon>Bacillati</taxon>
        <taxon>Bacillota</taxon>
        <taxon>Clostridia</taxon>
        <taxon>Eubacteriales</taxon>
        <taxon>Clostridiaceae</taxon>
        <taxon>Anoxynatronum</taxon>
    </lineage>
</organism>
<feature type="transmembrane region" description="Helical" evidence="1">
    <location>
        <begin position="40"/>
        <end position="57"/>
    </location>
</feature>
<dbReference type="RefSeq" id="WP_343185530.1">
    <property type="nucleotide sequence ID" value="NZ_JBCITM010000005.1"/>
</dbReference>
<comment type="caution">
    <text evidence="2">The sequence shown here is derived from an EMBL/GenBank/DDBJ whole genome shotgun (WGS) entry which is preliminary data.</text>
</comment>
<keyword evidence="1" id="KW-1133">Transmembrane helix</keyword>
<keyword evidence="1" id="KW-0812">Transmembrane</keyword>
<dbReference type="EMBL" id="JBCITM010000005">
    <property type="protein sequence ID" value="MEN1760210.1"/>
    <property type="molecule type" value="Genomic_DNA"/>
</dbReference>
<reference evidence="2 3" key="1">
    <citation type="submission" date="2024-04" db="EMBL/GenBank/DDBJ databases">
        <title>Genome sequencing and metabolic network reconstruction of aminoacids and betaine degradation by Anoxynatronum sibiricum.</title>
        <authorList>
            <person name="Detkova E.N."/>
            <person name="Boltjanskaja Y.V."/>
            <person name="Mardanov A.V."/>
            <person name="Kevbrin V."/>
        </authorList>
    </citation>
    <scope>NUCLEOTIDE SEQUENCE [LARGE SCALE GENOMIC DNA]</scope>
    <source>
        <strain evidence="2 3">Z-7981</strain>
    </source>
</reference>
<evidence type="ECO:0000313" key="3">
    <source>
        <dbReference type="Proteomes" id="UP001407405"/>
    </source>
</evidence>
<keyword evidence="1" id="KW-0472">Membrane</keyword>
<accession>A0ABU9VTP9</accession>
<evidence type="ECO:0008006" key="4">
    <source>
        <dbReference type="Google" id="ProtNLM"/>
    </source>
</evidence>
<proteinExistence type="predicted"/>
<feature type="transmembrane region" description="Helical" evidence="1">
    <location>
        <begin position="14"/>
        <end position="34"/>
    </location>
</feature>
<name>A0ABU9VTP9_9CLOT</name>
<evidence type="ECO:0000313" key="2">
    <source>
        <dbReference type="EMBL" id="MEN1760210.1"/>
    </source>
</evidence>
<gene>
    <name evidence="2" type="ORF">AAIG11_06990</name>
</gene>